<dbReference type="PANTHER" id="PTHR21838">
    <property type="entry name" value="COILED-COIL DOMAIN-CONTAINING PROTEIN 137"/>
    <property type="match status" value="1"/>
</dbReference>
<evidence type="ECO:0000256" key="1">
    <source>
        <dbReference type="SAM" id="MobiDB-lite"/>
    </source>
</evidence>
<feature type="compositionally biased region" description="Basic residues" evidence="1">
    <location>
        <begin position="19"/>
        <end position="29"/>
    </location>
</feature>
<accession>A0A6P7YN19</accession>
<feature type="compositionally biased region" description="Basic and acidic residues" evidence="1">
    <location>
        <begin position="111"/>
        <end position="126"/>
    </location>
</feature>
<evidence type="ECO:0000313" key="2">
    <source>
        <dbReference type="Proteomes" id="UP000515156"/>
    </source>
</evidence>
<feature type="compositionally biased region" description="Basic and acidic residues" evidence="1">
    <location>
        <begin position="1"/>
        <end position="17"/>
    </location>
</feature>
<dbReference type="Proteomes" id="UP000515156">
    <property type="component" value="Chromosome 6"/>
</dbReference>
<dbReference type="PANTHER" id="PTHR21838:SF2">
    <property type="entry name" value="COILED-COIL DOMAIN-CONTAINING PROTEIN 137"/>
    <property type="match status" value="1"/>
</dbReference>
<feature type="compositionally biased region" description="Basic residues" evidence="1">
    <location>
        <begin position="56"/>
        <end position="69"/>
    </location>
</feature>
<dbReference type="InterPro" id="IPR026680">
    <property type="entry name" value="CCDC137"/>
</dbReference>
<dbReference type="GeneID" id="115473525"/>
<dbReference type="FunCoup" id="A0A6P7YN19">
    <property type="interactions" value="2620"/>
</dbReference>
<feature type="compositionally biased region" description="Basic and acidic residues" evidence="1">
    <location>
        <begin position="32"/>
        <end position="55"/>
    </location>
</feature>
<dbReference type="KEGG" id="muo:115473525"/>
<feature type="region of interest" description="Disordered" evidence="1">
    <location>
        <begin position="240"/>
        <end position="259"/>
    </location>
</feature>
<organism evidence="2 3">
    <name type="scientific">Microcaecilia unicolor</name>
    <dbReference type="NCBI Taxonomy" id="1415580"/>
    <lineage>
        <taxon>Eukaryota</taxon>
        <taxon>Metazoa</taxon>
        <taxon>Chordata</taxon>
        <taxon>Craniata</taxon>
        <taxon>Vertebrata</taxon>
        <taxon>Euteleostomi</taxon>
        <taxon>Amphibia</taxon>
        <taxon>Gymnophiona</taxon>
        <taxon>Siphonopidae</taxon>
        <taxon>Microcaecilia</taxon>
    </lineage>
</organism>
<gene>
    <name evidence="3" type="primary">CCDC137</name>
</gene>
<dbReference type="RefSeq" id="XP_030064419.1">
    <property type="nucleotide sequence ID" value="XM_030208559.1"/>
</dbReference>
<name>A0A6P7YN19_9AMPH</name>
<evidence type="ECO:0000313" key="3">
    <source>
        <dbReference type="RefSeq" id="XP_030064419.1"/>
    </source>
</evidence>
<keyword evidence="2" id="KW-1185">Reference proteome</keyword>
<feature type="region of interest" description="Disordered" evidence="1">
    <location>
        <begin position="1"/>
        <end position="90"/>
    </location>
</feature>
<reference evidence="3" key="1">
    <citation type="submission" date="2025-08" db="UniProtKB">
        <authorList>
            <consortium name="RefSeq"/>
        </authorList>
    </citation>
    <scope>IDENTIFICATION</scope>
</reference>
<dbReference type="OrthoDB" id="5876637at2759"/>
<proteinExistence type="predicted"/>
<sequence length="259" mass="30529">MMAAKAERGWKVREALRQPHSKQKKKVNSKPKNLDDQEIPFKVREIMKSRKEMKEPKRKKKKAAIRSKHGPGFQSDIPVPKFKRQKGESVDGYLSRMDRATQHVMFLTKNQLEREPEKERVMDKNLQKTKSQRKKDFDRKKLDKFLRKKEEKKEMRLEKELFEDQVKFGEVAMQPPSLTAKPRKSAVKGKPGEKELLLKSLLDQKSPLHVTKPPTVSLARQRMMAEERDRVIQAYRDLKKQRHQTLPQAGHRTELSNMD</sequence>
<feature type="region of interest" description="Disordered" evidence="1">
    <location>
        <begin position="106"/>
        <end position="138"/>
    </location>
</feature>
<dbReference type="InParanoid" id="A0A6P7YN19"/>
<dbReference type="CTD" id="339230"/>
<protein>
    <submittedName>
        <fullName evidence="3">Coiled-coil domain-containing protein 137</fullName>
    </submittedName>
</protein>
<dbReference type="AlphaFoldDB" id="A0A6P7YN19"/>
<dbReference type="GO" id="GO:0005634">
    <property type="term" value="C:nucleus"/>
    <property type="evidence" value="ECO:0007669"/>
    <property type="project" value="TreeGrafter"/>
</dbReference>